<keyword evidence="2" id="KW-1185">Reference proteome</keyword>
<evidence type="ECO:0000313" key="1">
    <source>
        <dbReference type="EnsemblMetazoa" id="G3960.1:cds"/>
    </source>
</evidence>
<dbReference type="EnsemblMetazoa" id="G3960.1">
    <property type="protein sequence ID" value="G3960.1:cds"/>
    <property type="gene ID" value="G3960"/>
</dbReference>
<accession>A0A8W8N235</accession>
<dbReference type="InterPro" id="IPR025048">
    <property type="entry name" value="DUF3987"/>
</dbReference>
<reference evidence="1" key="1">
    <citation type="submission" date="2022-08" db="UniProtKB">
        <authorList>
            <consortium name="EnsemblMetazoa"/>
        </authorList>
    </citation>
    <scope>IDENTIFICATION</scope>
    <source>
        <strain evidence="1">05x7-T-G4-1.051#20</strain>
    </source>
</reference>
<proteinExistence type="predicted"/>
<name>A0A8W8N235_MAGGI</name>
<dbReference type="Pfam" id="PF13148">
    <property type="entry name" value="DUF3987"/>
    <property type="match status" value="1"/>
</dbReference>
<protein>
    <submittedName>
        <fullName evidence="1">Uncharacterized protein</fullName>
    </submittedName>
</protein>
<evidence type="ECO:0000313" key="2">
    <source>
        <dbReference type="Proteomes" id="UP000005408"/>
    </source>
</evidence>
<dbReference type="AlphaFoldDB" id="A0A8W8N235"/>
<sequence length="238" mass="26108">MMDIQGVAEPGCGKSSAFDVAMGMPLNAVSMEEGKSIHVAECSKAALLKVHKDLDGRGIICADEVSQFLTGMLRRSQTDTSGERQLLLTLWGGRGHNIAYASKAHIELQKSGLCIGGFTQPDRMMEIIEEMKGSSDGLFDRFLFWLLPGYIYNGKIPRHNDLLVMPHSGELHPLRKITLTACLVSGDPSMTKDWQDSIVTSSLLPYVRPQTNNTNVAGKNGYFSVLNGKPIPFQPLKK</sequence>
<dbReference type="Proteomes" id="UP000005408">
    <property type="component" value="Unassembled WGS sequence"/>
</dbReference>
<organism evidence="1 2">
    <name type="scientific">Magallana gigas</name>
    <name type="common">Pacific oyster</name>
    <name type="synonym">Crassostrea gigas</name>
    <dbReference type="NCBI Taxonomy" id="29159"/>
    <lineage>
        <taxon>Eukaryota</taxon>
        <taxon>Metazoa</taxon>
        <taxon>Spiralia</taxon>
        <taxon>Lophotrochozoa</taxon>
        <taxon>Mollusca</taxon>
        <taxon>Bivalvia</taxon>
        <taxon>Autobranchia</taxon>
        <taxon>Pteriomorphia</taxon>
        <taxon>Ostreida</taxon>
        <taxon>Ostreoidea</taxon>
        <taxon>Ostreidae</taxon>
        <taxon>Magallana</taxon>
    </lineage>
</organism>